<evidence type="ECO:0000313" key="13">
    <source>
        <dbReference type="Proteomes" id="UP000247233"/>
    </source>
</evidence>
<evidence type="ECO:0000256" key="5">
    <source>
        <dbReference type="ARBA" id="ARBA00022598"/>
    </source>
</evidence>
<evidence type="ECO:0000256" key="1">
    <source>
        <dbReference type="ARBA" id="ARBA00004496"/>
    </source>
</evidence>
<dbReference type="InterPro" id="IPR004364">
    <property type="entry name" value="Aa-tRNA-synt_II"/>
</dbReference>
<comment type="caution">
    <text evidence="12">The sequence shown here is derived from an EMBL/GenBank/DDBJ whole genome shotgun (WGS) entry which is preliminary data.</text>
</comment>
<comment type="subcellular location">
    <subcellularLocation>
        <location evidence="1">Cytoplasm</location>
    </subcellularLocation>
</comment>
<evidence type="ECO:0000256" key="9">
    <source>
        <dbReference type="ARBA" id="ARBA00023146"/>
    </source>
</evidence>
<comment type="similarity">
    <text evidence="2">Belongs to the class-II aminoacyl-tRNA synthetase family. Type 2 subfamily.</text>
</comment>
<feature type="domain" description="Aminoacyl-transfer RNA synthetases class-II family profile" evidence="11">
    <location>
        <begin position="171"/>
        <end position="495"/>
    </location>
</feature>
<name>A0A317WKP6_9EURO</name>
<dbReference type="PROSITE" id="PS50862">
    <property type="entry name" value="AA_TRNA_LIGASE_II"/>
    <property type="match status" value="1"/>
</dbReference>
<evidence type="ECO:0000256" key="6">
    <source>
        <dbReference type="ARBA" id="ARBA00022741"/>
    </source>
</evidence>
<dbReference type="GO" id="GO:0017101">
    <property type="term" value="C:aminoacyl-tRNA synthetase multienzyme complex"/>
    <property type="evidence" value="ECO:0007669"/>
    <property type="project" value="TreeGrafter"/>
</dbReference>
<dbReference type="SUPFAM" id="SSF55681">
    <property type="entry name" value="Class II aaRS and biotin synthetases"/>
    <property type="match status" value="1"/>
</dbReference>
<dbReference type="GO" id="GO:0003723">
    <property type="term" value="F:RNA binding"/>
    <property type="evidence" value="ECO:0007669"/>
    <property type="project" value="TreeGrafter"/>
</dbReference>
<dbReference type="PANTHER" id="PTHR43450:SF4">
    <property type="entry name" value="ASPARTATE--TRNA LIGASE"/>
    <property type="match status" value="1"/>
</dbReference>
<dbReference type="EC" id="6.1.1.12" evidence="3"/>
<keyword evidence="6" id="KW-0547">Nucleotide-binding</keyword>
<dbReference type="GO" id="GO:0004815">
    <property type="term" value="F:aspartate-tRNA ligase activity"/>
    <property type="evidence" value="ECO:0007669"/>
    <property type="project" value="UniProtKB-EC"/>
</dbReference>
<dbReference type="Pfam" id="PF00152">
    <property type="entry name" value="tRNA-synt_2"/>
    <property type="match status" value="1"/>
</dbReference>
<dbReference type="RefSeq" id="XP_025400833.1">
    <property type="nucleotide sequence ID" value="XM_025547961.1"/>
</dbReference>
<dbReference type="STRING" id="1448321.A0A317WKP6"/>
<evidence type="ECO:0000256" key="8">
    <source>
        <dbReference type="ARBA" id="ARBA00022917"/>
    </source>
</evidence>
<dbReference type="VEuPathDB" id="FungiDB:BO70DRAFT_428318"/>
<dbReference type="GO" id="GO:0005829">
    <property type="term" value="C:cytosol"/>
    <property type="evidence" value="ECO:0007669"/>
    <property type="project" value="TreeGrafter"/>
</dbReference>
<dbReference type="InterPro" id="IPR045864">
    <property type="entry name" value="aa-tRNA-synth_II/BPL/LPL"/>
</dbReference>
<gene>
    <name evidence="12" type="ORF">BO70DRAFT_428318</name>
</gene>
<evidence type="ECO:0000256" key="2">
    <source>
        <dbReference type="ARBA" id="ARBA00005312"/>
    </source>
</evidence>
<keyword evidence="8" id="KW-0648">Protein biosynthesis</keyword>
<organism evidence="12 13">
    <name type="scientific">Aspergillus heteromorphus CBS 117.55</name>
    <dbReference type="NCBI Taxonomy" id="1448321"/>
    <lineage>
        <taxon>Eukaryota</taxon>
        <taxon>Fungi</taxon>
        <taxon>Dikarya</taxon>
        <taxon>Ascomycota</taxon>
        <taxon>Pezizomycotina</taxon>
        <taxon>Eurotiomycetes</taxon>
        <taxon>Eurotiomycetidae</taxon>
        <taxon>Eurotiales</taxon>
        <taxon>Aspergillaceae</taxon>
        <taxon>Aspergillus</taxon>
        <taxon>Aspergillus subgen. Circumdati</taxon>
    </lineage>
</organism>
<comment type="catalytic activity">
    <reaction evidence="10">
        <text>tRNA(Asp) + L-aspartate + ATP = L-aspartyl-tRNA(Asp) + AMP + diphosphate</text>
        <dbReference type="Rhea" id="RHEA:19649"/>
        <dbReference type="Rhea" id="RHEA-COMP:9660"/>
        <dbReference type="Rhea" id="RHEA-COMP:9678"/>
        <dbReference type="ChEBI" id="CHEBI:29991"/>
        <dbReference type="ChEBI" id="CHEBI:30616"/>
        <dbReference type="ChEBI" id="CHEBI:33019"/>
        <dbReference type="ChEBI" id="CHEBI:78442"/>
        <dbReference type="ChEBI" id="CHEBI:78516"/>
        <dbReference type="ChEBI" id="CHEBI:456215"/>
        <dbReference type="EC" id="6.1.1.12"/>
    </reaction>
</comment>
<dbReference type="GO" id="GO:0006422">
    <property type="term" value="P:aspartyl-tRNA aminoacylation"/>
    <property type="evidence" value="ECO:0007669"/>
    <property type="project" value="InterPro"/>
</dbReference>
<protein>
    <recommendedName>
        <fullName evidence="3">aspartate--tRNA ligase</fullName>
        <ecNumber evidence="3">6.1.1.12</ecNumber>
    </recommendedName>
</protein>
<proteinExistence type="inferred from homology"/>
<dbReference type="AlphaFoldDB" id="A0A317WKP6"/>
<dbReference type="InterPro" id="IPR002312">
    <property type="entry name" value="Asp/Asn-tRNA-synth_IIb"/>
</dbReference>
<keyword evidence="13" id="KW-1185">Reference proteome</keyword>
<evidence type="ECO:0000313" key="12">
    <source>
        <dbReference type="EMBL" id="PWY86281.1"/>
    </source>
</evidence>
<evidence type="ECO:0000259" key="11">
    <source>
        <dbReference type="PROSITE" id="PS50862"/>
    </source>
</evidence>
<dbReference type="EMBL" id="MSFL01000008">
    <property type="protein sequence ID" value="PWY86281.1"/>
    <property type="molecule type" value="Genomic_DNA"/>
</dbReference>
<dbReference type="InterPro" id="IPR004523">
    <property type="entry name" value="Asp-tRNA_synthase_2"/>
</dbReference>
<reference evidence="12 13" key="1">
    <citation type="submission" date="2016-12" db="EMBL/GenBank/DDBJ databases">
        <title>The genomes of Aspergillus section Nigri reveals drivers in fungal speciation.</title>
        <authorList>
            <consortium name="DOE Joint Genome Institute"/>
            <person name="Vesth T.C."/>
            <person name="Nybo J."/>
            <person name="Theobald S."/>
            <person name="Brandl J."/>
            <person name="Frisvad J.C."/>
            <person name="Nielsen K.F."/>
            <person name="Lyhne E.K."/>
            <person name="Kogle M.E."/>
            <person name="Kuo A."/>
            <person name="Riley R."/>
            <person name="Clum A."/>
            <person name="Nolan M."/>
            <person name="Lipzen A."/>
            <person name="Salamov A."/>
            <person name="Henrissat B."/>
            <person name="Wiebenga A."/>
            <person name="De Vries R.P."/>
            <person name="Grigoriev I.V."/>
            <person name="Mortensen U.H."/>
            <person name="Andersen M.R."/>
            <person name="Baker S.E."/>
        </authorList>
    </citation>
    <scope>NUCLEOTIDE SEQUENCE [LARGE SCALE GENOMIC DNA]</scope>
    <source>
        <strain evidence="12 13">CBS 117.55</strain>
    </source>
</reference>
<dbReference type="Gene3D" id="2.40.50.140">
    <property type="entry name" value="Nucleic acid-binding proteins"/>
    <property type="match status" value="1"/>
</dbReference>
<sequence>MPSSDINTVVMVENLANPGLYALKGEKVGFDARVNSVWKSEFPGQLSLELRVQETFLTANIDSEAIGEEAWEKAQKLTPESIVRVTGHVHLLSDKSKSNGDNSYANDHVNGHKNAVSGTAYAVRVTELTVVAQASPNLPSCHRDDLSALGLEGRLNNRILDVRSAASGAIFKLHSGMCQLIVEFLCSNGFHWTHTPRIISATIAGDNEYFHLPYFGRDAWLAQSSQHHKQMALSMDMERVFEIGPVFRAEVKSRTSARHMTEFTVLDIGMVFRDDYHEVVELIESMLVFVFRGLQERKQYRHLTEIVQTFYPSARPFQIGLDEHGKIPRVTFLEAKRILREELGIETEDTKNFTDEEEAALGRYFRASPHLGQTDVFTIDQYPASMRQFNSQENPDAPGLSNTWDTIVGGREICSGSQRINGYDELCEAMRAGVCGPPLDPEAEKWQSYLTAFRAGMPPHGGCGLGVNRLLQGFLGLDDVREVTLFPRDVNQLAP</sequence>
<keyword evidence="4" id="KW-0963">Cytoplasm</keyword>
<dbReference type="InterPro" id="IPR012340">
    <property type="entry name" value="NA-bd_OB-fold"/>
</dbReference>
<dbReference type="GeneID" id="37070198"/>
<dbReference type="PANTHER" id="PTHR43450">
    <property type="entry name" value="ASPARTYL-TRNA SYNTHETASE"/>
    <property type="match status" value="1"/>
</dbReference>
<keyword evidence="9" id="KW-0030">Aminoacyl-tRNA synthetase</keyword>
<dbReference type="FunFam" id="3.30.930.10:FF:000214">
    <property type="entry name" value="Aspartate--tRNA(Asp/Asn) ligase"/>
    <property type="match status" value="1"/>
</dbReference>
<dbReference type="InterPro" id="IPR006195">
    <property type="entry name" value="aa-tRNA-synth_II"/>
</dbReference>
<evidence type="ECO:0000256" key="10">
    <source>
        <dbReference type="ARBA" id="ARBA00047904"/>
    </source>
</evidence>
<keyword evidence="7" id="KW-0067">ATP-binding</keyword>
<dbReference type="Gene3D" id="3.30.930.10">
    <property type="entry name" value="Bira Bifunctional Protein, Domain 2"/>
    <property type="match status" value="1"/>
</dbReference>
<dbReference type="PRINTS" id="PR01042">
    <property type="entry name" value="TRNASYNTHASP"/>
</dbReference>
<evidence type="ECO:0000256" key="7">
    <source>
        <dbReference type="ARBA" id="ARBA00022840"/>
    </source>
</evidence>
<accession>A0A317WKP6</accession>
<evidence type="ECO:0000256" key="4">
    <source>
        <dbReference type="ARBA" id="ARBA00022490"/>
    </source>
</evidence>
<dbReference type="Proteomes" id="UP000247233">
    <property type="component" value="Unassembled WGS sequence"/>
</dbReference>
<evidence type="ECO:0000256" key="3">
    <source>
        <dbReference type="ARBA" id="ARBA00012841"/>
    </source>
</evidence>
<keyword evidence="5 12" id="KW-0436">Ligase</keyword>
<dbReference type="GO" id="GO:0005524">
    <property type="term" value="F:ATP binding"/>
    <property type="evidence" value="ECO:0007669"/>
    <property type="project" value="UniProtKB-KW"/>
</dbReference>
<dbReference type="OrthoDB" id="372395at2759"/>